<keyword evidence="6" id="KW-0175">Coiled coil</keyword>
<dbReference type="PANTHER" id="PTHR12838:SF0">
    <property type="entry name" value="U3 SMALL NUCLEOLAR RNA-ASSOCIATED PROTEIN 11-RELATED"/>
    <property type="match status" value="1"/>
</dbReference>
<evidence type="ECO:0000256" key="1">
    <source>
        <dbReference type="ARBA" id="ARBA00004099"/>
    </source>
</evidence>
<evidence type="ECO:0000256" key="4">
    <source>
        <dbReference type="ARBA" id="ARBA00022552"/>
    </source>
</evidence>
<dbReference type="HOGENOM" id="CLU_061887_0_1_1"/>
<keyword evidence="9" id="KW-1185">Reference proteome</keyword>
<name>A0A0C2IWZ8_9PEZI</name>
<feature type="region of interest" description="Disordered" evidence="7">
    <location>
        <begin position="1"/>
        <end position="26"/>
    </location>
</feature>
<dbReference type="VEuPathDB" id="FungiDB:SPBR_07694"/>
<evidence type="ECO:0000256" key="3">
    <source>
        <dbReference type="ARBA" id="ARBA00008105"/>
    </source>
</evidence>
<comment type="similarity">
    <text evidence="3">Belongs to the UTP11 family.</text>
</comment>
<comment type="subcellular location">
    <subcellularLocation>
        <location evidence="2">Nucleus</location>
        <location evidence="2">Nucleolus</location>
    </subcellularLocation>
</comment>
<accession>A0A0C2IWZ8</accession>
<dbReference type="GO" id="GO:0006364">
    <property type="term" value="P:rRNA processing"/>
    <property type="evidence" value="ECO:0007669"/>
    <property type="project" value="UniProtKB-UniRule"/>
</dbReference>
<dbReference type="InterPro" id="IPR007144">
    <property type="entry name" value="SSU_processome_Utp11"/>
</dbReference>
<keyword evidence="5" id="KW-0539">Nucleus</keyword>
<evidence type="ECO:0000256" key="7">
    <source>
        <dbReference type="SAM" id="MobiDB-lite"/>
    </source>
</evidence>
<evidence type="ECO:0000256" key="6">
    <source>
        <dbReference type="SAM" id="Coils"/>
    </source>
</evidence>
<dbReference type="PANTHER" id="PTHR12838">
    <property type="entry name" value="U3 SMALL NUCLEOLAR RNA-ASSOCIATED PROTEIN 11"/>
    <property type="match status" value="1"/>
</dbReference>
<evidence type="ECO:0000256" key="2">
    <source>
        <dbReference type="ARBA" id="ARBA00004604"/>
    </source>
</evidence>
<dbReference type="GO" id="GO:0032040">
    <property type="term" value="C:small-subunit processome"/>
    <property type="evidence" value="ECO:0007669"/>
    <property type="project" value="UniProtKB-UniRule"/>
</dbReference>
<reference evidence="8 9" key="1">
    <citation type="journal article" date="2014" name="BMC Genomics">
        <title>Comparative genomics of the major fungal agents of human and animal Sporotrichosis: Sporothrix schenckii and Sporothrix brasiliensis.</title>
        <authorList>
            <person name="Teixeira M.M."/>
            <person name="de Almeida L.G."/>
            <person name="Kubitschek-Barreira P."/>
            <person name="Alves F.L."/>
            <person name="Kioshima E.S."/>
            <person name="Abadio A.K."/>
            <person name="Fernandes L."/>
            <person name="Derengowski L.S."/>
            <person name="Ferreira K.S."/>
            <person name="Souza R.C."/>
            <person name="Ruiz J.C."/>
            <person name="de Andrade N.C."/>
            <person name="Paes H.C."/>
            <person name="Nicola A.M."/>
            <person name="Albuquerque P."/>
            <person name="Gerber A.L."/>
            <person name="Martins V.P."/>
            <person name="Peconick L.D."/>
            <person name="Neto A.V."/>
            <person name="Chaucanez C.B."/>
            <person name="Silva P.A."/>
            <person name="Cunha O.L."/>
            <person name="de Oliveira F.F."/>
            <person name="dos Santos T.C."/>
            <person name="Barros A.L."/>
            <person name="Soares M.A."/>
            <person name="de Oliveira L.M."/>
            <person name="Marini M.M."/>
            <person name="Villalobos-Duno H."/>
            <person name="Cunha M.M."/>
            <person name="de Hoog S."/>
            <person name="da Silveira J.F."/>
            <person name="Henrissat B."/>
            <person name="Nino-Vega G.A."/>
            <person name="Cisalpino P.S."/>
            <person name="Mora-Montes H.M."/>
            <person name="Almeida S.R."/>
            <person name="Stajich J.E."/>
            <person name="Lopes-Bezerra L.M."/>
            <person name="Vasconcelos A.T."/>
            <person name="Felipe M.S."/>
        </authorList>
    </citation>
    <scope>NUCLEOTIDE SEQUENCE [LARGE SCALE GENOMIC DNA]</scope>
    <source>
        <strain evidence="8 9">5110</strain>
    </source>
</reference>
<dbReference type="EMBL" id="AWTV01000009">
    <property type="protein sequence ID" value="KIH89572.1"/>
    <property type="molecule type" value="Genomic_DNA"/>
</dbReference>
<comment type="caution">
    <text evidence="8">The sequence shown here is derived from an EMBL/GenBank/DDBJ whole genome shotgun (WGS) entry which is preliminary data.</text>
</comment>
<dbReference type="RefSeq" id="XP_040617582.1">
    <property type="nucleotide sequence ID" value="XM_040765948.1"/>
</dbReference>
<dbReference type="AlphaFoldDB" id="A0A0C2IWZ8"/>
<keyword evidence="4" id="KW-0698">rRNA processing</keyword>
<feature type="region of interest" description="Disordered" evidence="7">
    <location>
        <begin position="69"/>
        <end position="99"/>
    </location>
</feature>
<dbReference type="Proteomes" id="UP000031575">
    <property type="component" value="Unassembled WGS sequence"/>
</dbReference>
<dbReference type="OrthoDB" id="29058at2759"/>
<gene>
    <name evidence="8" type="ORF">SPBR_07694</name>
</gene>
<feature type="region of interest" description="Disordered" evidence="7">
    <location>
        <begin position="151"/>
        <end position="197"/>
    </location>
</feature>
<dbReference type="GeneID" id="63680869"/>
<evidence type="ECO:0000313" key="8">
    <source>
        <dbReference type="EMBL" id="KIH89572.1"/>
    </source>
</evidence>
<comment type="function">
    <text evidence="1">Involved in nucleolar processing of pre-18S ribosomal RNA.</text>
</comment>
<feature type="compositionally biased region" description="Basic and acidic residues" evidence="7">
    <location>
        <begin position="16"/>
        <end position="26"/>
    </location>
</feature>
<feature type="compositionally biased region" description="Basic and acidic residues" evidence="7">
    <location>
        <begin position="83"/>
        <end position="99"/>
    </location>
</feature>
<organism evidence="8 9">
    <name type="scientific">Sporothrix brasiliensis 5110</name>
    <dbReference type="NCBI Taxonomy" id="1398154"/>
    <lineage>
        <taxon>Eukaryota</taxon>
        <taxon>Fungi</taxon>
        <taxon>Dikarya</taxon>
        <taxon>Ascomycota</taxon>
        <taxon>Pezizomycotina</taxon>
        <taxon>Sordariomycetes</taxon>
        <taxon>Sordariomycetidae</taxon>
        <taxon>Ophiostomatales</taxon>
        <taxon>Ophiostomataceae</taxon>
        <taxon>Sporothrix</taxon>
    </lineage>
</organism>
<feature type="compositionally biased region" description="Acidic residues" evidence="7">
    <location>
        <begin position="151"/>
        <end position="174"/>
    </location>
</feature>
<feature type="coiled-coil region" evidence="6">
    <location>
        <begin position="225"/>
        <end position="259"/>
    </location>
</feature>
<evidence type="ECO:0000256" key="5">
    <source>
        <dbReference type="ARBA" id="ARBA00023242"/>
    </source>
</evidence>
<sequence length="293" mass="33354">MSSSMRNAIQRRSHRERAQPLERKRLGLLEKHKDYSLRAKDWNKKKATLQSLREKAAARNEDEFSYKMISRGRGPGTALTRGSDQKRDRHWTGTVDGDRGNRALPVDAVRLLKTQDTGYLRTVRSVLVKEVAQLEQRVALAKTFLGVTDLDEDDDEMDAGEGEGEDEDDLDFSDLDSAPKNTAAKPKAQAQRPLAKPTRIVFAENAAERDTNVQHVVARDTQAAADDDSEERQEKVDNARRLQRRLVKARTRLQVLDQAEHELDLQRARMAKTATMDMVTKSGKKIKVRERKR</sequence>
<evidence type="ECO:0000313" key="9">
    <source>
        <dbReference type="Proteomes" id="UP000031575"/>
    </source>
</evidence>
<proteinExistence type="inferred from homology"/>
<protein>
    <submittedName>
        <fullName evidence="8">U3 small nucleolar RNA-associated protein 11</fullName>
    </submittedName>
</protein>
<dbReference type="Pfam" id="PF03998">
    <property type="entry name" value="Utp11"/>
    <property type="match status" value="1"/>
</dbReference>